<sequence>MMLQTIGEAVKASVLSLARQGLCYIPVLFILAPLYGMAGIKLVQPIADLLAFALSIPLTFSVLKEMKKSNTRSNYV</sequence>
<keyword evidence="1" id="KW-0472">Membrane</keyword>
<dbReference type="Proteomes" id="UP000216411">
    <property type="component" value="Unassembled WGS sequence"/>
</dbReference>
<keyword evidence="3" id="KW-1185">Reference proteome</keyword>
<dbReference type="AlphaFoldDB" id="A0A371J438"/>
<proteinExistence type="predicted"/>
<keyword evidence="1" id="KW-1133">Transmembrane helix</keyword>
<evidence type="ECO:0000256" key="1">
    <source>
        <dbReference type="SAM" id="Phobius"/>
    </source>
</evidence>
<comment type="caution">
    <text evidence="2">The sequence shown here is derived from an EMBL/GenBank/DDBJ whole genome shotgun (WGS) entry which is preliminary data.</text>
</comment>
<accession>A0A371J438</accession>
<evidence type="ECO:0000313" key="3">
    <source>
        <dbReference type="Proteomes" id="UP000216411"/>
    </source>
</evidence>
<name>A0A371J438_9FIRM</name>
<feature type="transmembrane region" description="Helical" evidence="1">
    <location>
        <begin position="21"/>
        <end position="40"/>
    </location>
</feature>
<feature type="transmembrane region" description="Helical" evidence="1">
    <location>
        <begin position="46"/>
        <end position="63"/>
    </location>
</feature>
<keyword evidence="1" id="KW-0812">Transmembrane</keyword>
<gene>
    <name evidence="2" type="ORF">CG710_020625</name>
</gene>
<dbReference type="EMBL" id="NOKA02000106">
    <property type="protein sequence ID" value="RDY27505.1"/>
    <property type="molecule type" value="Genomic_DNA"/>
</dbReference>
<reference evidence="2 3" key="1">
    <citation type="journal article" date="2017" name="Genome Announc.">
        <title>Draft Genome Sequence of a Sporulating and Motile Strain of Lachnotalea glycerini Isolated from Water in Quebec City, Canada.</title>
        <authorList>
            <person name="Maheux A.F."/>
            <person name="Boudreau D.K."/>
            <person name="Berube E."/>
            <person name="Boissinot M."/>
            <person name="Raymond F."/>
            <person name="Brodeur S."/>
            <person name="Corbeil J."/>
            <person name="Isabel S."/>
            <person name="Omar R.F."/>
            <person name="Bergeron M.G."/>
        </authorList>
    </citation>
    <scope>NUCLEOTIDE SEQUENCE [LARGE SCALE GENOMIC DNA]</scope>
    <source>
        <strain evidence="2 3">CCRI-19302</strain>
    </source>
</reference>
<organism evidence="2 3">
    <name type="scientific">Lachnotalea glycerini</name>
    <dbReference type="NCBI Taxonomy" id="1763509"/>
    <lineage>
        <taxon>Bacteria</taxon>
        <taxon>Bacillati</taxon>
        <taxon>Bacillota</taxon>
        <taxon>Clostridia</taxon>
        <taxon>Lachnospirales</taxon>
        <taxon>Lachnospiraceae</taxon>
        <taxon>Lachnotalea</taxon>
    </lineage>
</organism>
<evidence type="ECO:0000313" key="2">
    <source>
        <dbReference type="EMBL" id="RDY27505.1"/>
    </source>
</evidence>
<protein>
    <submittedName>
        <fullName evidence="2">Uncharacterized protein</fullName>
    </submittedName>
</protein>